<accession>A0A009HEG2</accession>
<gene>
    <name evidence="1" type="ORF">J512_4294</name>
</gene>
<protein>
    <submittedName>
        <fullName evidence="1">Uncharacterized protein</fullName>
    </submittedName>
</protein>
<evidence type="ECO:0000313" key="2">
    <source>
        <dbReference type="Proteomes" id="UP000020595"/>
    </source>
</evidence>
<comment type="caution">
    <text evidence="1">The sequence shown here is derived from an EMBL/GenBank/DDBJ whole genome shotgun (WGS) entry which is preliminary data.</text>
</comment>
<feature type="non-terminal residue" evidence="1">
    <location>
        <position position="1"/>
    </location>
</feature>
<reference evidence="1 2" key="1">
    <citation type="submission" date="2014-02" db="EMBL/GenBank/DDBJ databases">
        <title>Comparative genomics and transcriptomics to identify genetic mechanisms underlying the emergence of carbapenem resistant Acinetobacter baumannii (CRAb).</title>
        <authorList>
            <person name="Harris A.D."/>
            <person name="Johnson K.J."/>
            <person name="George J."/>
            <person name="Shefchek K."/>
            <person name="Daugherty S.C."/>
            <person name="Parankush S."/>
            <person name="Sadzewicz L."/>
            <person name="Tallon L."/>
            <person name="Sengamalay N."/>
            <person name="Hazen T.H."/>
            <person name="Rasko D.A."/>
        </authorList>
    </citation>
    <scope>NUCLEOTIDE SEQUENCE [LARGE SCALE GENOMIC DNA]</scope>
    <source>
        <strain evidence="1 2">1295743</strain>
    </source>
</reference>
<evidence type="ECO:0000313" key="1">
    <source>
        <dbReference type="EMBL" id="EXB02567.1"/>
    </source>
</evidence>
<dbReference type="Proteomes" id="UP000020595">
    <property type="component" value="Unassembled WGS sequence"/>
</dbReference>
<sequence length="45" mass="5167">QSSSYNSLEDLENQNSIYKNLKYLPESWAESRVGTLGLSWIDDNT</sequence>
<proteinExistence type="predicted"/>
<dbReference type="AlphaFoldDB" id="A0A009HEG2"/>
<dbReference type="EMBL" id="JEWH01000129">
    <property type="protein sequence ID" value="EXB02567.1"/>
    <property type="molecule type" value="Genomic_DNA"/>
</dbReference>
<organism evidence="1 2">
    <name type="scientific">Acinetobacter baumannii (strain 1295743)</name>
    <dbReference type="NCBI Taxonomy" id="1310613"/>
    <lineage>
        <taxon>Bacteria</taxon>
        <taxon>Pseudomonadati</taxon>
        <taxon>Pseudomonadota</taxon>
        <taxon>Gammaproteobacteria</taxon>
        <taxon>Moraxellales</taxon>
        <taxon>Moraxellaceae</taxon>
        <taxon>Acinetobacter</taxon>
        <taxon>Acinetobacter calcoaceticus/baumannii complex</taxon>
    </lineage>
</organism>
<name>A0A009HEG2_ACIB9</name>